<comment type="caution">
    <text evidence="2">The sequence shown here is derived from an EMBL/GenBank/DDBJ whole genome shotgun (WGS) entry which is preliminary data.</text>
</comment>
<reference evidence="2" key="1">
    <citation type="submission" date="2020-03" db="EMBL/GenBank/DDBJ databases">
        <authorList>
            <person name="He L."/>
        </authorList>
    </citation>
    <scope>NUCLEOTIDE SEQUENCE</scope>
    <source>
        <strain evidence="2">CkLH20</strain>
    </source>
</reference>
<gene>
    <name evidence="2" type="ORF">CkaCkLH20_06602</name>
</gene>
<evidence type="ECO:0000313" key="2">
    <source>
        <dbReference type="EMBL" id="KAF9876156.1"/>
    </source>
</evidence>
<dbReference type="GeneID" id="62162393"/>
<evidence type="ECO:0000313" key="3">
    <source>
        <dbReference type="Proteomes" id="UP000781932"/>
    </source>
</evidence>
<organism evidence="2 3">
    <name type="scientific">Colletotrichum karsti</name>
    <dbReference type="NCBI Taxonomy" id="1095194"/>
    <lineage>
        <taxon>Eukaryota</taxon>
        <taxon>Fungi</taxon>
        <taxon>Dikarya</taxon>
        <taxon>Ascomycota</taxon>
        <taxon>Pezizomycotina</taxon>
        <taxon>Sordariomycetes</taxon>
        <taxon>Hypocreomycetidae</taxon>
        <taxon>Glomerellales</taxon>
        <taxon>Glomerellaceae</taxon>
        <taxon>Colletotrichum</taxon>
        <taxon>Colletotrichum boninense species complex</taxon>
    </lineage>
</organism>
<dbReference type="EMBL" id="JAATWM020000019">
    <property type="protein sequence ID" value="KAF9876156.1"/>
    <property type="molecule type" value="Genomic_DNA"/>
</dbReference>
<name>A0A9P6I912_9PEZI</name>
<accession>A0A9P6I912</accession>
<protein>
    <submittedName>
        <fullName evidence="2">Uncharacterized protein</fullName>
    </submittedName>
</protein>
<dbReference type="RefSeq" id="XP_038745617.1">
    <property type="nucleotide sequence ID" value="XM_038889319.1"/>
</dbReference>
<proteinExistence type="predicted"/>
<reference evidence="2" key="2">
    <citation type="submission" date="2020-11" db="EMBL/GenBank/DDBJ databases">
        <title>Whole genome sequencing of Colletotrichum sp.</title>
        <authorList>
            <person name="Li H."/>
        </authorList>
    </citation>
    <scope>NUCLEOTIDE SEQUENCE</scope>
    <source>
        <strain evidence="2">CkLH20</strain>
    </source>
</reference>
<keyword evidence="3" id="KW-1185">Reference proteome</keyword>
<sequence length="375" mass="41753">MDAPAHFLEDYPMADGANQRCSYLIQMQGNVAKCKISWMRDTIKVVSGDCLPCPDEHRAQYAQDLENTIILGGCPLFIFKDCPRCKVRSVMAQAIDLGCDKSAKILACLLTKFSACNLDAAQLLDDPILSILHDERSIDLPENRLSMTAACKLVCLMEAATGGRGRHPFNVGTWVCEILSNAATIPGSILGFLGLLEITIQLFYGEKAAQHRKIESRLVWGAILQILWQHPRVAKGTMGSVVLMTEKLLHIERQLLDEERKAAKYGMNQVPSFSRIQFEIQDQSGRTEITDLLRFCEWQPQRIPLLADLQPTDDIDVEIRELWTPETPLDRVSCGAFREAVVGHLKDELTNPVSGQNDKDVSKTSAATDLDVQGE</sequence>
<evidence type="ECO:0000256" key="1">
    <source>
        <dbReference type="SAM" id="MobiDB-lite"/>
    </source>
</evidence>
<dbReference type="Proteomes" id="UP000781932">
    <property type="component" value="Unassembled WGS sequence"/>
</dbReference>
<feature type="region of interest" description="Disordered" evidence="1">
    <location>
        <begin position="349"/>
        <end position="375"/>
    </location>
</feature>
<dbReference type="AlphaFoldDB" id="A0A9P6I912"/>